<dbReference type="InterPro" id="IPR002545">
    <property type="entry name" value="CheW-lke_dom"/>
</dbReference>
<dbReference type="Gene3D" id="2.40.50.180">
    <property type="entry name" value="CheA-289, Domain 4"/>
    <property type="match status" value="1"/>
</dbReference>
<reference evidence="2" key="2">
    <citation type="submission" date="2020-09" db="EMBL/GenBank/DDBJ databases">
        <authorList>
            <person name="Sun Q."/>
            <person name="Zhou Y."/>
        </authorList>
    </citation>
    <scope>NUCLEOTIDE SEQUENCE</scope>
    <source>
        <strain evidence="2">CGMCC 4.7398</strain>
    </source>
</reference>
<protein>
    <recommendedName>
        <fullName evidence="1">CheW-like domain-containing protein</fullName>
    </recommendedName>
</protein>
<comment type="caution">
    <text evidence="2">The sequence shown here is derived from an EMBL/GenBank/DDBJ whole genome shotgun (WGS) entry which is preliminary data.</text>
</comment>
<dbReference type="EMBL" id="BNAS01000006">
    <property type="protein sequence ID" value="GHH77029.1"/>
    <property type="molecule type" value="Genomic_DNA"/>
</dbReference>
<feature type="domain" description="CheW-like" evidence="1">
    <location>
        <begin position="10"/>
        <end position="146"/>
    </location>
</feature>
<dbReference type="PROSITE" id="PS50851">
    <property type="entry name" value="CHEW"/>
    <property type="match status" value="1"/>
</dbReference>
<dbReference type="AlphaFoldDB" id="A0A919G3K9"/>
<dbReference type="SMART" id="SM00260">
    <property type="entry name" value="CheW"/>
    <property type="match status" value="1"/>
</dbReference>
<evidence type="ECO:0000313" key="2">
    <source>
        <dbReference type="EMBL" id="GHH77029.1"/>
    </source>
</evidence>
<reference evidence="2" key="1">
    <citation type="journal article" date="2014" name="Int. J. Syst. Evol. Microbiol.">
        <title>Complete genome sequence of Corynebacterium casei LMG S-19264T (=DSM 44701T), isolated from a smear-ripened cheese.</title>
        <authorList>
            <consortium name="US DOE Joint Genome Institute (JGI-PGF)"/>
            <person name="Walter F."/>
            <person name="Albersmeier A."/>
            <person name="Kalinowski J."/>
            <person name="Ruckert C."/>
        </authorList>
    </citation>
    <scope>NUCLEOTIDE SEQUENCE</scope>
    <source>
        <strain evidence="2">CGMCC 4.7398</strain>
    </source>
</reference>
<sequence>MPATGTPMTDVHALLLPVGTDLHALPVDWAREVVAGPTLTPLATAPQVVIGLFNLRGQIVPLFDTAALLGLGRVETVAFAVVVNSAHGLAALATTGVPQRRMLDTPAGPSDLPGTTGLYQVGRQAAALLDPAALLSPERVRDPAARLDLASNGDG</sequence>
<evidence type="ECO:0000259" key="1">
    <source>
        <dbReference type="PROSITE" id="PS50851"/>
    </source>
</evidence>
<gene>
    <name evidence="2" type="ORF">GCM10017772_36950</name>
</gene>
<organism evidence="2 3">
    <name type="scientific">Promicromonospora soli</name>
    <dbReference type="NCBI Taxonomy" id="2035533"/>
    <lineage>
        <taxon>Bacteria</taxon>
        <taxon>Bacillati</taxon>
        <taxon>Actinomycetota</taxon>
        <taxon>Actinomycetes</taxon>
        <taxon>Micrococcales</taxon>
        <taxon>Promicromonosporaceae</taxon>
        <taxon>Promicromonospora</taxon>
    </lineage>
</organism>
<name>A0A919G3K9_9MICO</name>
<accession>A0A919G3K9</accession>
<evidence type="ECO:0000313" key="3">
    <source>
        <dbReference type="Proteomes" id="UP000627369"/>
    </source>
</evidence>
<dbReference type="SUPFAM" id="SSF50341">
    <property type="entry name" value="CheW-like"/>
    <property type="match status" value="1"/>
</dbReference>
<dbReference type="Pfam" id="PF01584">
    <property type="entry name" value="CheW"/>
    <property type="match status" value="1"/>
</dbReference>
<dbReference type="InterPro" id="IPR036061">
    <property type="entry name" value="CheW-like_dom_sf"/>
</dbReference>
<proteinExistence type="predicted"/>
<dbReference type="GO" id="GO:0007165">
    <property type="term" value="P:signal transduction"/>
    <property type="evidence" value="ECO:0007669"/>
    <property type="project" value="InterPro"/>
</dbReference>
<dbReference type="Proteomes" id="UP000627369">
    <property type="component" value="Unassembled WGS sequence"/>
</dbReference>
<keyword evidence="3" id="KW-1185">Reference proteome</keyword>
<dbReference type="GO" id="GO:0006935">
    <property type="term" value="P:chemotaxis"/>
    <property type="evidence" value="ECO:0007669"/>
    <property type="project" value="InterPro"/>
</dbReference>